<dbReference type="EMBL" id="BLPG01000001">
    <property type="protein sequence ID" value="GFJ89021.1"/>
    <property type="molecule type" value="Genomic_DNA"/>
</dbReference>
<keyword evidence="1" id="KW-1133">Transmembrane helix</keyword>
<keyword evidence="3" id="KW-1185">Reference proteome</keyword>
<name>A0A6V8L2M9_9ACTN</name>
<keyword evidence="1" id="KW-0812">Transmembrane</keyword>
<gene>
    <name evidence="2" type="ORF">Prum_026630</name>
</gene>
<feature type="transmembrane region" description="Helical" evidence="1">
    <location>
        <begin position="321"/>
        <end position="339"/>
    </location>
</feature>
<comment type="caution">
    <text evidence="2">The sequence shown here is derived from an EMBL/GenBank/DDBJ whole genome shotgun (WGS) entry which is preliminary data.</text>
</comment>
<feature type="transmembrane region" description="Helical" evidence="1">
    <location>
        <begin position="424"/>
        <end position="446"/>
    </location>
</feature>
<evidence type="ECO:0008006" key="4">
    <source>
        <dbReference type="Google" id="ProtNLM"/>
    </source>
</evidence>
<dbReference type="AlphaFoldDB" id="A0A6V8L2M9"/>
<dbReference type="Proteomes" id="UP000482960">
    <property type="component" value="Unassembled WGS sequence"/>
</dbReference>
<dbReference type="InterPro" id="IPR027417">
    <property type="entry name" value="P-loop_NTPase"/>
</dbReference>
<reference evidence="2 3" key="1">
    <citation type="submission" date="2020-03" db="EMBL/GenBank/DDBJ databases">
        <title>Whole genome shotgun sequence of Phytohabitans rumicis NBRC 108638.</title>
        <authorList>
            <person name="Komaki H."/>
            <person name="Tamura T."/>
        </authorList>
    </citation>
    <scope>NUCLEOTIDE SEQUENCE [LARGE SCALE GENOMIC DNA]</scope>
    <source>
        <strain evidence="2 3">NBRC 108638</strain>
    </source>
</reference>
<feature type="transmembrane region" description="Helical" evidence="1">
    <location>
        <begin position="345"/>
        <end position="368"/>
    </location>
</feature>
<proteinExistence type="predicted"/>
<feature type="transmembrane region" description="Helical" evidence="1">
    <location>
        <begin position="258"/>
        <end position="276"/>
    </location>
</feature>
<evidence type="ECO:0000313" key="3">
    <source>
        <dbReference type="Proteomes" id="UP000482960"/>
    </source>
</evidence>
<keyword evidence="1" id="KW-0472">Membrane</keyword>
<protein>
    <recommendedName>
        <fullName evidence="4">NACHT domain-containing protein</fullName>
    </recommendedName>
</protein>
<reference evidence="2 3" key="2">
    <citation type="submission" date="2020-03" db="EMBL/GenBank/DDBJ databases">
        <authorList>
            <person name="Ichikawa N."/>
            <person name="Kimura A."/>
            <person name="Kitahashi Y."/>
            <person name="Uohara A."/>
        </authorList>
    </citation>
    <scope>NUCLEOTIDE SEQUENCE [LARGE SCALE GENOMIC DNA]</scope>
    <source>
        <strain evidence="2 3">NBRC 108638</strain>
    </source>
</reference>
<feature type="transmembrane region" description="Helical" evidence="1">
    <location>
        <begin position="231"/>
        <end position="252"/>
    </location>
</feature>
<dbReference type="RefSeq" id="WP_173076605.1">
    <property type="nucleotide sequence ID" value="NZ_BLPG01000001.1"/>
</dbReference>
<sequence length="512" mass="55758">MLNLSSWAIQRESLGDWLTREVATRYEIPIRHVRDWIASDQLIPLLDGLDEVTAEHRAACVKAINDFRAQHGSVPIAICCRSEEYAELSQHLRVYGTVTILPLSRAQVDRFLDRAGAGVAGVRAALTADPTLWEMVESPLMLSIMALAFRDSPPEPSDPGELADERRQQIFRAYVRTMLRHRRSARYSPEETTRYLTTLAEHLQDQSQTVFTLDLINPRWLPMRGWRGHRWLASINGVLWGAFGAAALAAIAALAYGWRGAFLGAVAGAGFGLPATRRIDSWRSTKQQEWANQGNDRTHTAGDWLFATLLPIVIPEFWRPLGMALAGGVASGLVLGWSAGVSTVLAYGLATLVALYLGAALAYTYAFVSEKATQRESRGEVPSPRVRAALRPGIIAAGAAGVLVGVGTALIVAGPLTLVEGRRFGLVAGAGAALYALSTVGVYGALEQALLRTWLHKAGRFPKPGRPFLDHAVQCLFLRPVGGGYIFVHRELLEYFAELSAPSPAGRRRPGP</sequence>
<accession>A0A6V8L2M9</accession>
<evidence type="ECO:0000256" key="1">
    <source>
        <dbReference type="SAM" id="Phobius"/>
    </source>
</evidence>
<organism evidence="2 3">
    <name type="scientific">Phytohabitans rumicis</name>
    <dbReference type="NCBI Taxonomy" id="1076125"/>
    <lineage>
        <taxon>Bacteria</taxon>
        <taxon>Bacillati</taxon>
        <taxon>Actinomycetota</taxon>
        <taxon>Actinomycetes</taxon>
        <taxon>Micromonosporales</taxon>
        <taxon>Micromonosporaceae</taxon>
    </lineage>
</organism>
<feature type="transmembrane region" description="Helical" evidence="1">
    <location>
        <begin position="389"/>
        <end position="412"/>
    </location>
</feature>
<evidence type="ECO:0000313" key="2">
    <source>
        <dbReference type="EMBL" id="GFJ89021.1"/>
    </source>
</evidence>
<dbReference type="Gene3D" id="3.40.50.300">
    <property type="entry name" value="P-loop containing nucleotide triphosphate hydrolases"/>
    <property type="match status" value="1"/>
</dbReference>